<dbReference type="EMBL" id="JABFDY010000003">
    <property type="protein sequence ID" value="KAF7709861.1"/>
    <property type="molecule type" value="Genomic_DNA"/>
</dbReference>
<dbReference type="GO" id="GO:0004896">
    <property type="term" value="F:cytokine receptor activity"/>
    <property type="evidence" value="ECO:0007669"/>
    <property type="project" value="TreeGrafter"/>
</dbReference>
<dbReference type="InterPro" id="IPR013783">
    <property type="entry name" value="Ig-like_fold"/>
</dbReference>
<dbReference type="Gene3D" id="2.60.40.10">
    <property type="entry name" value="Immunoglobulins"/>
    <property type="match status" value="4"/>
</dbReference>
<gene>
    <name evidence="4" type="ORF">HF521_016711</name>
</gene>
<feature type="chain" id="PRO_5035876784" description="Fibronectin type-III domain-containing protein" evidence="2">
    <location>
        <begin position="19"/>
        <end position="506"/>
    </location>
</feature>
<keyword evidence="1" id="KW-0472">Membrane</keyword>
<dbReference type="InterPro" id="IPR015373">
    <property type="entry name" value="Interferon/interleukin_rcp_dom"/>
</dbReference>
<keyword evidence="2" id="KW-0732">Signal</keyword>
<name>A0A8T0BR88_SILME</name>
<dbReference type="AlphaFoldDB" id="A0A8T0BR88"/>
<protein>
    <recommendedName>
        <fullName evidence="3">Fibronectin type-III domain-containing protein</fullName>
    </recommendedName>
</protein>
<dbReference type="InterPro" id="IPR036116">
    <property type="entry name" value="FN3_sf"/>
</dbReference>
<proteinExistence type="predicted"/>
<dbReference type="SMART" id="SM00060">
    <property type="entry name" value="FN3"/>
    <property type="match status" value="2"/>
</dbReference>
<dbReference type="Pfam" id="PF09294">
    <property type="entry name" value="Interfer-bind"/>
    <property type="match status" value="2"/>
</dbReference>
<comment type="caution">
    <text evidence="4">The sequence shown here is derived from an EMBL/GenBank/DDBJ whole genome shotgun (WGS) entry which is preliminary data.</text>
</comment>
<dbReference type="Pfam" id="PF01108">
    <property type="entry name" value="Tissue_fac"/>
    <property type="match status" value="2"/>
</dbReference>
<dbReference type="InterPro" id="IPR050650">
    <property type="entry name" value="Type-II_Cytokine-TF_Rcpt"/>
</dbReference>
<accession>A0A8T0BR88</accession>
<evidence type="ECO:0000259" key="3">
    <source>
        <dbReference type="PROSITE" id="PS50853"/>
    </source>
</evidence>
<evidence type="ECO:0000256" key="2">
    <source>
        <dbReference type="SAM" id="SignalP"/>
    </source>
</evidence>
<reference evidence="4" key="1">
    <citation type="submission" date="2020-08" db="EMBL/GenBank/DDBJ databases">
        <title>Chromosome-level assembly of Southern catfish (Silurus meridionalis) provides insights into visual adaptation to the nocturnal and benthic lifestyles.</title>
        <authorList>
            <person name="Zhang Y."/>
            <person name="Wang D."/>
            <person name="Peng Z."/>
        </authorList>
    </citation>
    <scope>NUCLEOTIDE SEQUENCE</scope>
    <source>
        <strain evidence="4">SWU-2019-XX</strain>
        <tissue evidence="4">Muscle</tissue>
    </source>
</reference>
<dbReference type="CDD" id="cd00063">
    <property type="entry name" value="FN3"/>
    <property type="match status" value="2"/>
</dbReference>
<dbReference type="GO" id="GO:0005886">
    <property type="term" value="C:plasma membrane"/>
    <property type="evidence" value="ECO:0007669"/>
    <property type="project" value="TreeGrafter"/>
</dbReference>
<keyword evidence="5" id="KW-1185">Reference proteome</keyword>
<dbReference type="SUPFAM" id="SSF49265">
    <property type="entry name" value="Fibronectin type III"/>
    <property type="match status" value="4"/>
</dbReference>
<evidence type="ECO:0000313" key="4">
    <source>
        <dbReference type="EMBL" id="KAF7709861.1"/>
    </source>
</evidence>
<keyword evidence="1" id="KW-1133">Transmembrane helix</keyword>
<evidence type="ECO:0000313" key="5">
    <source>
        <dbReference type="Proteomes" id="UP000606274"/>
    </source>
</evidence>
<feature type="signal peptide" evidence="2">
    <location>
        <begin position="1"/>
        <end position="18"/>
    </location>
</feature>
<feature type="domain" description="Fibronectin type-III" evidence="3">
    <location>
        <begin position="217"/>
        <end position="313"/>
    </location>
</feature>
<dbReference type="PANTHER" id="PTHR20859:SF46">
    <property type="entry name" value="INTERFERON GAMMA RECEPTOR 2"/>
    <property type="match status" value="1"/>
</dbReference>
<sequence>MISTLILAIVFCLGSVFTDEVPTPRNLRIKTENIGLILEWDPPETTSGKDLKYTAEYKSWDSFKRVCVNISSPSYDLTDDVSPYGNYILRVRTELDGKSSAWTEINCEPLETITVIGPPSVKLQSRKGKMEVDITDPVLRKGSLKDHYTKIIYHIHYWAKGEMEQEKMVDQSRVMLTNLLLETLYCMRVEINLDYKKKSLPSNITCEMNTASDEVPTPRNLRIKTENIGLILEWDPPETTSGKDLKYTAEYKSWDSFKRVCVNISSPSYDLTDDVSPYGNYILRVRTELDGKSSAWTEINCEPLETITVIGPPSVKLQSGKENGGRHHRPVLRKGSLKDHYTKIIYHIHYWAKGEMEQEKMVDQSRVMLTNLLLETLYCMRVEINLDYKKKSLPSNITCEMNTASDEVEMWLILVVLLVSFLVTLISVLLITMAVWGGYRGIRYLRPKGKLPEHFKQYLLERPTSSILAMQNNTPLKEPYHEFSIITFQDVPPKSMQKESSKPSQS</sequence>
<evidence type="ECO:0000256" key="1">
    <source>
        <dbReference type="SAM" id="Phobius"/>
    </source>
</evidence>
<dbReference type="InterPro" id="IPR003961">
    <property type="entry name" value="FN3_dom"/>
</dbReference>
<feature type="domain" description="Fibronectin type-III" evidence="3">
    <location>
        <begin position="23"/>
        <end position="119"/>
    </location>
</feature>
<dbReference type="Proteomes" id="UP000606274">
    <property type="component" value="Unassembled WGS sequence"/>
</dbReference>
<dbReference type="PANTHER" id="PTHR20859">
    <property type="entry name" value="INTERFERON/INTERLEUKIN RECEPTOR"/>
    <property type="match status" value="1"/>
</dbReference>
<keyword evidence="1" id="KW-0812">Transmembrane</keyword>
<dbReference type="PROSITE" id="PS50853">
    <property type="entry name" value="FN3"/>
    <property type="match status" value="2"/>
</dbReference>
<organism evidence="4 5">
    <name type="scientific">Silurus meridionalis</name>
    <name type="common">Southern catfish</name>
    <name type="synonym">Silurus soldatovi meridionalis</name>
    <dbReference type="NCBI Taxonomy" id="175797"/>
    <lineage>
        <taxon>Eukaryota</taxon>
        <taxon>Metazoa</taxon>
        <taxon>Chordata</taxon>
        <taxon>Craniata</taxon>
        <taxon>Vertebrata</taxon>
        <taxon>Euteleostomi</taxon>
        <taxon>Actinopterygii</taxon>
        <taxon>Neopterygii</taxon>
        <taxon>Teleostei</taxon>
        <taxon>Ostariophysi</taxon>
        <taxon>Siluriformes</taxon>
        <taxon>Siluridae</taxon>
        <taxon>Silurus</taxon>
    </lineage>
</organism>
<feature type="transmembrane region" description="Helical" evidence="1">
    <location>
        <begin position="410"/>
        <end position="436"/>
    </location>
</feature>